<dbReference type="OMA" id="MRQWYHQ"/>
<reference evidence="7 8" key="1">
    <citation type="submission" date="2012-10" db="EMBL/GenBank/DDBJ databases">
        <authorList>
            <person name="Zafar N."/>
            <person name="Inman J."/>
            <person name="Hall N."/>
            <person name="Lorenzi H."/>
            <person name="Caler E."/>
        </authorList>
    </citation>
    <scope>NUCLEOTIDE SEQUENCE [LARGE SCALE GENOMIC DNA]</scope>
    <source>
        <strain evidence="7 8">IP1</strain>
    </source>
</reference>
<dbReference type="GeneID" id="14884754"/>
<keyword evidence="2" id="KW-0645">Protease</keyword>
<comment type="similarity">
    <text evidence="1">Belongs to the peptidase S28 family.</text>
</comment>
<evidence type="ECO:0000256" key="5">
    <source>
        <dbReference type="ARBA" id="ARBA00023180"/>
    </source>
</evidence>
<evidence type="ECO:0000313" key="7">
    <source>
        <dbReference type="EMBL" id="ELP85775.1"/>
    </source>
</evidence>
<dbReference type="SUPFAM" id="SSF53474">
    <property type="entry name" value="alpha/beta-Hydrolases"/>
    <property type="match status" value="1"/>
</dbReference>
<evidence type="ECO:0000256" key="4">
    <source>
        <dbReference type="ARBA" id="ARBA00022801"/>
    </source>
</evidence>
<sequence length="479" mass="54433">MILFFLTLLLVSSKLTEHQRTLHSISKQAKESKKSTVETFKYTVPLDHFNANNDEEFEIVYFIDSQYLDSASETSPIFILLGGEGPETEKVLQNNYVIDELAKKHKGLMLSVEHRFYGTSTPSLELNTLKYCTAEQAMMDYVEVINYVQEMYSLVGHPVIALGGSYSGNLATWIRQKYPNIIDGSWASSAPLEAVVDFYEYLEVVQSNLPENTATLLTLAFEKWDEMVVTESGRKQLGKIFHTCTEFGEKDIQTFSENIGTALAGYVQYNSSVWKKNYESTNSICYEFDEDINTKYPMFIDKTNTKSGSDCTGSSLETNYKELRDTTTYEKGNDGASGRAWMFQTCVAYGYYQAVSEKSNVMFGRMNKLQGSIDMCKDIYNIDNQTLYQAVEHINVRYGAKNPQVTNVAFTNGGVDPWHALGITQQDAVDSSNIVQYIQTTSHCSDLYSEKETDAPELKRARHKEMRFFEELLENLPKK</sequence>
<dbReference type="Pfam" id="PF05577">
    <property type="entry name" value="Peptidase_S28"/>
    <property type="match status" value="1"/>
</dbReference>
<evidence type="ECO:0000313" key="8">
    <source>
        <dbReference type="Proteomes" id="UP000014680"/>
    </source>
</evidence>
<dbReference type="Proteomes" id="UP000014680">
    <property type="component" value="Unassembled WGS sequence"/>
</dbReference>
<feature type="signal peptide" evidence="6">
    <location>
        <begin position="1"/>
        <end position="18"/>
    </location>
</feature>
<keyword evidence="5" id="KW-0325">Glycoprotein</keyword>
<evidence type="ECO:0008006" key="9">
    <source>
        <dbReference type="Google" id="ProtNLM"/>
    </source>
</evidence>
<evidence type="ECO:0000256" key="1">
    <source>
        <dbReference type="ARBA" id="ARBA00011079"/>
    </source>
</evidence>
<dbReference type="Gene3D" id="3.40.50.1820">
    <property type="entry name" value="alpha/beta hydrolase"/>
    <property type="match status" value="1"/>
</dbReference>
<name>A0A0A1TWW4_ENTIV</name>
<dbReference type="VEuPathDB" id="AmoebaDB:EIN_281360"/>
<dbReference type="AlphaFoldDB" id="A0A0A1TWW4"/>
<protein>
    <recommendedName>
        <fullName evidence="9">Serine protease</fullName>
    </recommendedName>
</protein>
<dbReference type="KEGG" id="eiv:EIN_281360"/>
<dbReference type="InterPro" id="IPR008758">
    <property type="entry name" value="Peptidase_S28"/>
</dbReference>
<dbReference type="GO" id="GO:0006508">
    <property type="term" value="P:proteolysis"/>
    <property type="evidence" value="ECO:0007669"/>
    <property type="project" value="UniProtKB-KW"/>
</dbReference>
<feature type="chain" id="PRO_5001980300" description="Serine protease" evidence="6">
    <location>
        <begin position="19"/>
        <end position="479"/>
    </location>
</feature>
<keyword evidence="4" id="KW-0378">Hydrolase</keyword>
<dbReference type="GO" id="GO:0070008">
    <property type="term" value="F:serine-type exopeptidase activity"/>
    <property type="evidence" value="ECO:0007669"/>
    <property type="project" value="InterPro"/>
</dbReference>
<dbReference type="Gene3D" id="1.20.120.980">
    <property type="entry name" value="Serine carboxypeptidase S28, SKS domain"/>
    <property type="match status" value="1"/>
</dbReference>
<evidence type="ECO:0000256" key="3">
    <source>
        <dbReference type="ARBA" id="ARBA00022729"/>
    </source>
</evidence>
<dbReference type="InterPro" id="IPR042269">
    <property type="entry name" value="Ser_carbopepase_S28_SKS"/>
</dbReference>
<dbReference type="EMBL" id="KB207030">
    <property type="protein sequence ID" value="ELP85775.1"/>
    <property type="molecule type" value="Genomic_DNA"/>
</dbReference>
<dbReference type="GO" id="GO:0008239">
    <property type="term" value="F:dipeptidyl-peptidase activity"/>
    <property type="evidence" value="ECO:0007669"/>
    <property type="project" value="TreeGrafter"/>
</dbReference>
<accession>A0A0A1TWW4</accession>
<evidence type="ECO:0000256" key="2">
    <source>
        <dbReference type="ARBA" id="ARBA00022670"/>
    </source>
</evidence>
<proteinExistence type="inferred from homology"/>
<gene>
    <name evidence="7" type="ORF">EIN_281360</name>
</gene>
<evidence type="ECO:0000256" key="6">
    <source>
        <dbReference type="SAM" id="SignalP"/>
    </source>
</evidence>
<keyword evidence="3 6" id="KW-0732">Signal</keyword>
<organism evidence="7 8">
    <name type="scientific">Entamoeba invadens IP1</name>
    <dbReference type="NCBI Taxonomy" id="370355"/>
    <lineage>
        <taxon>Eukaryota</taxon>
        <taxon>Amoebozoa</taxon>
        <taxon>Evosea</taxon>
        <taxon>Archamoebae</taxon>
        <taxon>Mastigamoebida</taxon>
        <taxon>Entamoebidae</taxon>
        <taxon>Entamoeba</taxon>
    </lineage>
</organism>
<keyword evidence="8" id="KW-1185">Reference proteome</keyword>
<dbReference type="OrthoDB" id="1735038at2759"/>
<dbReference type="PANTHER" id="PTHR11010">
    <property type="entry name" value="PROTEASE S28 PRO-X CARBOXYPEPTIDASE-RELATED"/>
    <property type="match status" value="1"/>
</dbReference>
<dbReference type="PANTHER" id="PTHR11010:SF117">
    <property type="entry name" value="SERINE PROTEASE 16"/>
    <property type="match status" value="1"/>
</dbReference>
<dbReference type="RefSeq" id="XP_004185121.1">
    <property type="nucleotide sequence ID" value="XM_004185073.1"/>
</dbReference>
<dbReference type="InterPro" id="IPR029058">
    <property type="entry name" value="AB_hydrolase_fold"/>
</dbReference>